<keyword evidence="9" id="KW-0009">Actin-binding</keyword>
<evidence type="ECO:0000259" key="19">
    <source>
        <dbReference type="PROSITE" id="PS50106"/>
    </source>
</evidence>
<keyword evidence="5" id="KW-0221">Differentiation</keyword>
<feature type="compositionally biased region" description="Basic and acidic residues" evidence="17">
    <location>
        <begin position="1"/>
        <end position="12"/>
    </location>
</feature>
<feature type="coiled-coil region" evidence="16">
    <location>
        <begin position="702"/>
        <end position="845"/>
    </location>
</feature>
<protein>
    <recommendedName>
        <fullName evidence="12">Neurabin-1</fullName>
    </recommendedName>
    <alternativeName>
        <fullName evidence="14">Neurabin-I</fullName>
    </alternativeName>
    <alternativeName>
        <fullName evidence="13">Neural tissue-specific F-actin-binding protein I</fullName>
    </alternativeName>
    <alternativeName>
        <fullName evidence="15">Protein phosphatase 1 regulatory subunit 9A</fullName>
    </alternativeName>
</protein>
<keyword evidence="2" id="KW-0217">Developmental protein</keyword>
<evidence type="ECO:0000256" key="17">
    <source>
        <dbReference type="SAM" id="MobiDB-lite"/>
    </source>
</evidence>
<feature type="compositionally biased region" description="Basic and acidic residues" evidence="17">
    <location>
        <begin position="33"/>
        <end position="49"/>
    </location>
</feature>
<evidence type="ECO:0000256" key="2">
    <source>
        <dbReference type="ARBA" id="ARBA00022473"/>
    </source>
</evidence>
<dbReference type="GO" id="GO:0014069">
    <property type="term" value="C:postsynaptic density"/>
    <property type="evidence" value="ECO:0007669"/>
    <property type="project" value="TreeGrafter"/>
</dbReference>
<feature type="domain" description="PDZ" evidence="19">
    <location>
        <begin position="526"/>
        <end position="614"/>
    </location>
</feature>
<evidence type="ECO:0000256" key="14">
    <source>
        <dbReference type="ARBA" id="ARBA00077125"/>
    </source>
</evidence>
<dbReference type="PANTHER" id="PTHR16154:SF22">
    <property type="entry name" value="NEURABIN-1"/>
    <property type="match status" value="1"/>
</dbReference>
<dbReference type="FunFam" id="2.30.42.10:FF:000010">
    <property type="entry name" value="Neurabin-1 isoform 1"/>
    <property type="match status" value="1"/>
</dbReference>
<dbReference type="GO" id="GO:0051015">
    <property type="term" value="F:actin filament binding"/>
    <property type="evidence" value="ECO:0007669"/>
    <property type="project" value="TreeGrafter"/>
</dbReference>
<keyword evidence="4" id="KW-0597">Phosphoprotein</keyword>
<dbReference type="PROSITE" id="PS50105">
    <property type="entry name" value="SAM_DOMAIN"/>
    <property type="match status" value="1"/>
</dbReference>
<keyword evidence="3" id="KW-0963">Cytoplasm</keyword>
<evidence type="ECO:0000256" key="6">
    <source>
        <dbReference type="ARBA" id="ARBA00022902"/>
    </source>
</evidence>
<dbReference type="SMART" id="SM00454">
    <property type="entry name" value="SAM"/>
    <property type="match status" value="1"/>
</dbReference>
<dbReference type="SUPFAM" id="SSF50156">
    <property type="entry name" value="PDZ domain-like"/>
    <property type="match status" value="1"/>
</dbReference>
<dbReference type="InterPro" id="IPR036034">
    <property type="entry name" value="PDZ_sf"/>
</dbReference>
<dbReference type="SUPFAM" id="SSF47769">
    <property type="entry name" value="SAM/Pointed domain"/>
    <property type="match status" value="1"/>
</dbReference>
<dbReference type="GO" id="GO:0007015">
    <property type="term" value="P:actin filament organization"/>
    <property type="evidence" value="ECO:0007669"/>
    <property type="project" value="TreeGrafter"/>
</dbReference>
<evidence type="ECO:0000256" key="12">
    <source>
        <dbReference type="ARBA" id="ARBA00067399"/>
    </source>
</evidence>
<dbReference type="PANTHER" id="PTHR16154">
    <property type="entry name" value="NEURABIN"/>
    <property type="match status" value="1"/>
</dbReference>
<dbReference type="SMART" id="SM00228">
    <property type="entry name" value="PDZ"/>
    <property type="match status" value="1"/>
</dbReference>
<organism evidence="20 21">
    <name type="scientific">Apteryx owenii</name>
    <name type="common">Little spotted kiwi</name>
    <dbReference type="NCBI Taxonomy" id="8824"/>
    <lineage>
        <taxon>Eukaryota</taxon>
        <taxon>Metazoa</taxon>
        <taxon>Chordata</taxon>
        <taxon>Craniata</taxon>
        <taxon>Vertebrata</taxon>
        <taxon>Euteleostomi</taxon>
        <taxon>Archelosauria</taxon>
        <taxon>Archosauria</taxon>
        <taxon>Dinosauria</taxon>
        <taxon>Saurischia</taxon>
        <taxon>Theropoda</taxon>
        <taxon>Coelurosauria</taxon>
        <taxon>Aves</taxon>
        <taxon>Palaeognathae</taxon>
        <taxon>Apterygiformes</taxon>
        <taxon>Apterygidae</taxon>
        <taxon>Apteryx</taxon>
    </lineage>
</organism>
<dbReference type="Proteomes" id="UP000694424">
    <property type="component" value="Unplaced"/>
</dbReference>
<accession>A0A8B9PLF5</accession>
<evidence type="ECO:0000256" key="4">
    <source>
        <dbReference type="ARBA" id="ARBA00022553"/>
    </source>
</evidence>
<keyword evidence="7" id="KW-0770">Synapse</keyword>
<feature type="region of interest" description="Disordered" evidence="17">
    <location>
        <begin position="1"/>
        <end position="107"/>
    </location>
</feature>
<evidence type="ECO:0000256" key="9">
    <source>
        <dbReference type="ARBA" id="ARBA00023203"/>
    </source>
</evidence>
<feature type="compositionally biased region" description="Polar residues" evidence="17">
    <location>
        <begin position="263"/>
        <end position="280"/>
    </location>
</feature>
<sequence>MMKTESSGERSTLRSASPHRNAYRTEFQALKSTFDKPKSDGDQKTKEEGEASQSRGRKYGSNVNRIKNLFMQMGMEPTESAGVTPKTRGKGGPPSPQRRIRPKEFVEKTDGSIVKLESSVSERISRFDTLHDGPSYSKFTETRKMFERNAYEMGHSNRYSPKKEKVVSNELPDEWCSSKSHRGSTDSLDSLSPRTETVSPTVSQLSAVFENTDSHNVIVLEKSENSEEYSVTGHYPLNLSSTVASISSPVANLEGFSPLKDASTWSPPAKQSTSLVSAENSQQNSTSSTSRQKTSAGTLSGSKTTEEIKKNTEADSVENCVVSPQDLVSAPDSERSVDSCAGNKSKTDTEVLLRQKEGSENAEGIFDRPEAAEISRNVVSGGDFAADAVSDATGSHYDETSEKEVNEDVNNFQSSHVYMHSDYNVYRVRSRYNSDWGETGTEQDDQDDSDENNCYEPDMEYSEINGLPDEDEIPANRKIQFSRAPIKVFNTYSNEDYDRRNDEVDPVAASAEYELEKRVEKLELFPVELEKDEDGLGISIIGMGVGADAGLEKLGIFVKTVTEGGAAERDGRIQVNDQIVEVDGISLVGVTQNFAATVLRNTKGKVRFVIGREKPGQVSEVAQLISQTLEQERRQRELLEQHYAQYDADDDETGEYATDEEDEDMGSVLPGGDVAIEVFDLPENDDMFSPSDLDSSKLAHKFKELQIKHAVTEAEIQKLKTKLQAAENEKVRWEVEKTQLQQNIEENKERMMKLESYWIEAQTLCHTVNEHLKETQSQYQALEKKYNKAKKLIKDFQQKELDFIKRQEAERKKIEDLEKAHLAEVQGLQTRIRDLEAEVFRLLKQNGSQVNNNNNIFERQTSFGEVSRGDPVENLDTKQVSCLDGLSQDFNEAVPETERLDSKALKTRAQLSVKNKRQRPTRTRLYDSISSTDGEDSLERKNFTFNDDFSPSSTSSADLSGLGAEPKTPGFSHSLALSSDEILDDGQSPKHSQCQNRAVQEWSVQQVSHWLMSLNLEQYVSEFSAQNVNGEHLLQLDGSKLKALGITSSQDRAVIKKKLKEMKTSMEKARKAQEKMEKQREKLRKKEQEQLQRKSKRTDKSSSDATEGTNEQ</sequence>
<feature type="region of interest" description="Disordered" evidence="17">
    <location>
        <begin position="174"/>
        <end position="199"/>
    </location>
</feature>
<name>A0A8B9PLF5_APTOW</name>
<feature type="domain" description="SAM" evidence="18">
    <location>
        <begin position="1002"/>
        <end position="1065"/>
    </location>
</feature>
<evidence type="ECO:0000256" key="8">
    <source>
        <dbReference type="ARBA" id="ARBA00023054"/>
    </source>
</evidence>
<dbReference type="CDD" id="cd09512">
    <property type="entry name" value="SAM_Neurabin-like"/>
    <property type="match status" value="1"/>
</dbReference>
<feature type="coiled-coil region" evidence="16">
    <location>
        <begin position="622"/>
        <end position="649"/>
    </location>
</feature>
<feature type="region of interest" description="Disordered" evidence="17">
    <location>
        <begin position="895"/>
        <end position="974"/>
    </location>
</feature>
<comment type="subcellular location">
    <subcellularLocation>
        <location evidence="1">Cytoplasm</location>
        <location evidence="1">Cytoskeleton</location>
    </subcellularLocation>
    <subcellularLocation>
        <location evidence="11">Synapse</location>
    </subcellularLocation>
</comment>
<evidence type="ECO:0000256" key="5">
    <source>
        <dbReference type="ARBA" id="ARBA00022782"/>
    </source>
</evidence>
<evidence type="ECO:0000256" key="10">
    <source>
        <dbReference type="ARBA" id="ARBA00023212"/>
    </source>
</evidence>
<evidence type="ECO:0000256" key="13">
    <source>
        <dbReference type="ARBA" id="ARBA00076637"/>
    </source>
</evidence>
<dbReference type="InterPro" id="IPR040645">
    <property type="entry name" value="Neurabin-1/2_PDZ"/>
</dbReference>
<dbReference type="GO" id="GO:0005737">
    <property type="term" value="C:cytoplasm"/>
    <property type="evidence" value="ECO:0007669"/>
    <property type="project" value="TreeGrafter"/>
</dbReference>
<feature type="compositionally biased region" description="Polar residues" evidence="17">
    <location>
        <begin position="185"/>
        <end position="199"/>
    </location>
</feature>
<dbReference type="Pfam" id="PF07647">
    <property type="entry name" value="SAM_2"/>
    <property type="match status" value="1"/>
</dbReference>
<dbReference type="Gene3D" id="1.10.150.50">
    <property type="entry name" value="Transcription Factor, Ets-1"/>
    <property type="match status" value="1"/>
</dbReference>
<evidence type="ECO:0000256" key="7">
    <source>
        <dbReference type="ARBA" id="ARBA00023018"/>
    </source>
</evidence>
<evidence type="ECO:0000313" key="21">
    <source>
        <dbReference type="Proteomes" id="UP000694424"/>
    </source>
</evidence>
<evidence type="ECO:0000256" key="16">
    <source>
        <dbReference type="SAM" id="Coils"/>
    </source>
</evidence>
<dbReference type="Gene3D" id="2.30.42.10">
    <property type="match status" value="1"/>
</dbReference>
<dbReference type="InterPro" id="IPR013761">
    <property type="entry name" value="SAM/pointed_sf"/>
</dbReference>
<keyword evidence="10" id="KW-0206">Cytoskeleton</keyword>
<dbReference type="AlphaFoldDB" id="A0A8B9PLF5"/>
<evidence type="ECO:0000256" key="15">
    <source>
        <dbReference type="ARBA" id="ARBA00082439"/>
    </source>
</evidence>
<keyword evidence="6" id="KW-0524">Neurogenesis</keyword>
<dbReference type="GO" id="GO:0031175">
    <property type="term" value="P:neuron projection development"/>
    <property type="evidence" value="ECO:0007669"/>
    <property type="project" value="TreeGrafter"/>
</dbReference>
<feature type="compositionally biased region" description="Polar residues" evidence="17">
    <location>
        <begin position="943"/>
        <end position="958"/>
    </location>
</feature>
<reference evidence="20" key="1">
    <citation type="submission" date="2025-08" db="UniProtKB">
        <authorList>
            <consortium name="Ensembl"/>
        </authorList>
    </citation>
    <scope>IDENTIFICATION</scope>
</reference>
<dbReference type="InterPro" id="IPR043446">
    <property type="entry name" value="Neurabin-like"/>
</dbReference>
<evidence type="ECO:0000256" key="3">
    <source>
        <dbReference type="ARBA" id="ARBA00022490"/>
    </source>
</evidence>
<keyword evidence="8 16" id="KW-0175">Coiled coil</keyword>
<keyword evidence="21" id="KW-1185">Reference proteome</keyword>
<feature type="compositionally biased region" description="Low complexity" evidence="17">
    <location>
        <begin position="281"/>
        <end position="295"/>
    </location>
</feature>
<dbReference type="CDD" id="cd06790">
    <property type="entry name" value="PDZ_neurabin-like"/>
    <property type="match status" value="1"/>
</dbReference>
<reference evidence="20" key="2">
    <citation type="submission" date="2025-09" db="UniProtKB">
        <authorList>
            <consortium name="Ensembl"/>
        </authorList>
    </citation>
    <scope>IDENTIFICATION</scope>
</reference>
<proteinExistence type="predicted"/>
<feature type="compositionally biased region" description="Basic and acidic residues" evidence="17">
    <location>
        <begin position="1062"/>
        <end position="1102"/>
    </location>
</feature>
<dbReference type="PROSITE" id="PS50106">
    <property type="entry name" value="PDZ"/>
    <property type="match status" value="1"/>
</dbReference>
<evidence type="ECO:0000313" key="20">
    <source>
        <dbReference type="Ensembl" id="ENSAOWP00000008552.1"/>
    </source>
</evidence>
<dbReference type="InterPro" id="IPR001478">
    <property type="entry name" value="PDZ"/>
</dbReference>
<evidence type="ECO:0000259" key="18">
    <source>
        <dbReference type="PROSITE" id="PS50105"/>
    </source>
</evidence>
<dbReference type="GO" id="GO:0030425">
    <property type="term" value="C:dendrite"/>
    <property type="evidence" value="ECO:0007669"/>
    <property type="project" value="TreeGrafter"/>
</dbReference>
<dbReference type="Ensembl" id="ENSAOWT00000009678.1">
    <property type="protein sequence ID" value="ENSAOWP00000008552.1"/>
    <property type="gene ID" value="ENSAOWG00000005875.1"/>
</dbReference>
<evidence type="ECO:0000256" key="1">
    <source>
        <dbReference type="ARBA" id="ARBA00004245"/>
    </source>
</evidence>
<feature type="region of interest" description="Disordered" evidence="17">
    <location>
        <begin position="1062"/>
        <end position="1112"/>
    </location>
</feature>
<feature type="region of interest" description="Disordered" evidence="17">
    <location>
        <begin position="262"/>
        <end position="317"/>
    </location>
</feature>
<dbReference type="Pfam" id="PF00595">
    <property type="entry name" value="PDZ"/>
    <property type="match status" value="1"/>
</dbReference>
<dbReference type="GO" id="GO:0015629">
    <property type="term" value="C:actin cytoskeleton"/>
    <property type="evidence" value="ECO:0007669"/>
    <property type="project" value="TreeGrafter"/>
</dbReference>
<feature type="compositionally biased region" description="Basic and acidic residues" evidence="17">
    <location>
        <begin position="304"/>
        <end position="313"/>
    </location>
</feature>
<dbReference type="GO" id="GO:0019722">
    <property type="term" value="P:calcium-mediated signaling"/>
    <property type="evidence" value="ECO:0007669"/>
    <property type="project" value="TreeGrafter"/>
</dbReference>
<dbReference type="Pfam" id="PF17817">
    <property type="entry name" value="PDZ_5"/>
    <property type="match status" value="1"/>
</dbReference>
<dbReference type="InterPro" id="IPR001660">
    <property type="entry name" value="SAM"/>
</dbReference>
<evidence type="ECO:0000256" key="11">
    <source>
        <dbReference type="ARBA" id="ARBA00034103"/>
    </source>
</evidence>
<dbReference type="FunFam" id="1.10.150.50:FF:000008">
    <property type="entry name" value="Neurabin-1 isoform 1-like protein"/>
    <property type="match status" value="1"/>
</dbReference>